<keyword evidence="1" id="KW-1277">Toxin-antitoxin system</keyword>
<evidence type="ECO:0000256" key="1">
    <source>
        <dbReference type="ARBA" id="ARBA00022649"/>
    </source>
</evidence>
<organism evidence="2 3">
    <name type="scientific">Candidatus Caccousia avicola</name>
    <dbReference type="NCBI Taxonomy" id="2840721"/>
    <lineage>
        <taxon>Bacteria</taxon>
        <taxon>Bacillati</taxon>
        <taxon>Bacillota</taxon>
        <taxon>Clostridia</taxon>
        <taxon>Eubacteriales</taxon>
        <taxon>Oscillospiraceae</taxon>
        <taxon>Oscillospiraceae incertae sedis</taxon>
        <taxon>Candidatus Caccousia</taxon>
    </lineage>
</organism>
<gene>
    <name evidence="2" type="ORF">IAB89_00625</name>
</gene>
<proteinExistence type="predicted"/>
<accession>A0A9D1AKC0</accession>
<dbReference type="Pfam" id="PF05016">
    <property type="entry name" value="ParE_toxin"/>
    <property type="match status" value="1"/>
</dbReference>
<evidence type="ECO:0000313" key="3">
    <source>
        <dbReference type="Proteomes" id="UP000824242"/>
    </source>
</evidence>
<dbReference type="Gene3D" id="3.30.2310.20">
    <property type="entry name" value="RelE-like"/>
    <property type="match status" value="1"/>
</dbReference>
<dbReference type="EMBL" id="DVGZ01000006">
    <property type="protein sequence ID" value="HIR46152.1"/>
    <property type="molecule type" value="Genomic_DNA"/>
</dbReference>
<dbReference type="InterPro" id="IPR035093">
    <property type="entry name" value="RelE/ParE_toxin_dom_sf"/>
</dbReference>
<comment type="caution">
    <text evidence="2">The sequence shown here is derived from an EMBL/GenBank/DDBJ whole genome shotgun (WGS) entry which is preliminary data.</text>
</comment>
<feature type="non-terminal residue" evidence="2">
    <location>
        <position position="75"/>
    </location>
</feature>
<evidence type="ECO:0000313" key="2">
    <source>
        <dbReference type="EMBL" id="HIR46152.1"/>
    </source>
</evidence>
<reference evidence="2" key="2">
    <citation type="journal article" date="2021" name="PeerJ">
        <title>Extensive microbial diversity within the chicken gut microbiome revealed by metagenomics and culture.</title>
        <authorList>
            <person name="Gilroy R."/>
            <person name="Ravi A."/>
            <person name="Getino M."/>
            <person name="Pursley I."/>
            <person name="Horton D.L."/>
            <person name="Alikhan N.F."/>
            <person name="Baker D."/>
            <person name="Gharbi K."/>
            <person name="Hall N."/>
            <person name="Watson M."/>
            <person name="Adriaenssens E.M."/>
            <person name="Foster-Nyarko E."/>
            <person name="Jarju S."/>
            <person name="Secka A."/>
            <person name="Antonio M."/>
            <person name="Oren A."/>
            <person name="Chaudhuri R.R."/>
            <person name="La Ragione R."/>
            <person name="Hildebrand F."/>
            <person name="Pallen M.J."/>
        </authorList>
    </citation>
    <scope>NUCLEOTIDE SEQUENCE</scope>
    <source>
        <strain evidence="2">ChiSxjej1B13-7958</strain>
    </source>
</reference>
<reference evidence="2" key="1">
    <citation type="submission" date="2020-10" db="EMBL/GenBank/DDBJ databases">
        <authorList>
            <person name="Gilroy R."/>
        </authorList>
    </citation>
    <scope>NUCLEOTIDE SEQUENCE</scope>
    <source>
        <strain evidence="2">ChiSxjej1B13-7958</strain>
    </source>
</reference>
<sequence>MARVIVSKEARSDLVSIRDYIRDELLSPDAAQRILAELKKSISSLAHYPGRGKPLDALIAVHTEYRYLICEHYCV</sequence>
<protein>
    <submittedName>
        <fullName evidence="2">Type II toxin-antitoxin system RelE/ParE family toxin</fullName>
    </submittedName>
</protein>
<dbReference type="Proteomes" id="UP000824242">
    <property type="component" value="Unassembled WGS sequence"/>
</dbReference>
<dbReference type="InterPro" id="IPR007712">
    <property type="entry name" value="RelE/ParE_toxin"/>
</dbReference>
<name>A0A9D1AKC0_9FIRM</name>
<dbReference type="AlphaFoldDB" id="A0A9D1AKC0"/>